<protein>
    <submittedName>
        <fullName evidence="2">Uncharacterized protein</fullName>
    </submittedName>
</protein>
<evidence type="ECO:0000256" key="1">
    <source>
        <dbReference type="SAM" id="Phobius"/>
    </source>
</evidence>
<organism evidence="2 3">
    <name type="scientific">Saccharopolyspora rectivirgula</name>
    <dbReference type="NCBI Taxonomy" id="28042"/>
    <lineage>
        <taxon>Bacteria</taxon>
        <taxon>Bacillati</taxon>
        <taxon>Actinomycetota</taxon>
        <taxon>Actinomycetes</taxon>
        <taxon>Pseudonocardiales</taxon>
        <taxon>Pseudonocardiaceae</taxon>
        <taxon>Saccharopolyspora</taxon>
    </lineage>
</organism>
<keyword evidence="1" id="KW-0472">Membrane</keyword>
<dbReference type="RefSeq" id="WP_029722024.1">
    <property type="nucleotide sequence ID" value="NZ_JAJUIW010000004.1"/>
</dbReference>
<evidence type="ECO:0000313" key="3">
    <source>
        <dbReference type="Proteomes" id="UP000031419"/>
    </source>
</evidence>
<dbReference type="STRING" id="28042.GU90_04830"/>
<dbReference type="eggNOG" id="ENOG50340YD">
    <property type="taxonomic scope" value="Bacteria"/>
</dbReference>
<reference evidence="2 3" key="1">
    <citation type="submission" date="2014-06" db="EMBL/GenBank/DDBJ databases">
        <title>Saccharopolyspora rectivirgula DSM-43113 Genome sequencing.</title>
        <authorList>
            <person name="Barrera C."/>
            <person name="Millon L."/>
            <person name="Rognon B."/>
            <person name="Zaugg C."/>
            <person name="Monod M."/>
        </authorList>
    </citation>
    <scope>NUCLEOTIDE SEQUENCE [LARGE SCALE GENOMIC DNA]</scope>
    <source>
        <strain evidence="2 3">DSM 43113</strain>
    </source>
</reference>
<comment type="caution">
    <text evidence="2">The sequence shown here is derived from an EMBL/GenBank/DDBJ whole genome shotgun (WGS) entry which is preliminary data.</text>
</comment>
<dbReference type="EMBL" id="JNVU01000014">
    <property type="protein sequence ID" value="KEI45118.1"/>
    <property type="molecule type" value="Genomic_DNA"/>
</dbReference>
<keyword evidence="1" id="KW-0812">Transmembrane</keyword>
<dbReference type="AlphaFoldDB" id="A0A073AZF4"/>
<sequence length="106" mass="10548">MTAVVALVAFLVTLAALLAAAGHAGYLAMLASAAKKRPGGEPAVKFARSRIPVAGAGLAVTLLAFLIGTGDSVGADIFAMLLAGGGGFGSVKALQTTQSRFRKGEF</sequence>
<dbReference type="Proteomes" id="UP000031419">
    <property type="component" value="Unassembled WGS sequence"/>
</dbReference>
<gene>
    <name evidence="2" type="ORF">GU90_04830</name>
</gene>
<keyword evidence="3" id="KW-1185">Reference proteome</keyword>
<feature type="transmembrane region" description="Helical" evidence="1">
    <location>
        <begin position="49"/>
        <end position="68"/>
    </location>
</feature>
<keyword evidence="1" id="KW-1133">Transmembrane helix</keyword>
<evidence type="ECO:0000313" key="2">
    <source>
        <dbReference type="EMBL" id="KEI45118.1"/>
    </source>
</evidence>
<proteinExistence type="predicted"/>
<name>A0A073AZF4_9PSEU</name>
<accession>A0A073AZF4</accession>